<evidence type="ECO:0000313" key="2">
    <source>
        <dbReference type="Proteomes" id="UP000242957"/>
    </source>
</evidence>
<dbReference type="Proteomes" id="UP000242957">
    <property type="component" value="Unassembled WGS sequence"/>
</dbReference>
<accession>A0A1H0Q2X8</accession>
<organism evidence="1 2">
    <name type="scientific">Pseudomonas jinjuensis</name>
    <dbReference type="NCBI Taxonomy" id="198616"/>
    <lineage>
        <taxon>Bacteria</taxon>
        <taxon>Pseudomonadati</taxon>
        <taxon>Pseudomonadota</taxon>
        <taxon>Gammaproteobacteria</taxon>
        <taxon>Pseudomonadales</taxon>
        <taxon>Pseudomonadaceae</taxon>
        <taxon>Pseudomonas</taxon>
    </lineage>
</organism>
<keyword evidence="2" id="KW-1185">Reference proteome</keyword>
<dbReference type="EMBL" id="FNIJ01000022">
    <property type="protein sequence ID" value="SDP11450.1"/>
    <property type="molecule type" value="Genomic_DNA"/>
</dbReference>
<protein>
    <recommendedName>
        <fullName evidence="3">Tetratricopeptide repeat-containing protein</fullName>
    </recommendedName>
</protein>
<dbReference type="RefSeq" id="WP_084314566.1">
    <property type="nucleotide sequence ID" value="NZ_FNIJ01000022.1"/>
</dbReference>
<evidence type="ECO:0000313" key="1">
    <source>
        <dbReference type="EMBL" id="SDP11450.1"/>
    </source>
</evidence>
<reference evidence="2" key="1">
    <citation type="submission" date="2016-10" db="EMBL/GenBank/DDBJ databases">
        <authorList>
            <person name="Varghese N."/>
            <person name="Submissions S."/>
        </authorList>
    </citation>
    <scope>NUCLEOTIDE SEQUENCE [LARGE SCALE GENOMIC DNA]</scope>
    <source>
        <strain evidence="2">JCM 21621</strain>
    </source>
</reference>
<proteinExistence type="predicted"/>
<sequence length="122" mass="14074">MRMTFVLLLPLLLAGCNSWSGGHHLNNAYRSYQNGDCDRVMLELSQAERKSRARPWLQPEMSMLRGQCLERQKYFVDAAQTYRFIIARYPTSEYAYRARARIETLRANGRLPGGDGHLLPLP</sequence>
<name>A0A1H0Q2X8_9PSED</name>
<dbReference type="OrthoDB" id="7011433at2"/>
<dbReference type="PROSITE" id="PS51257">
    <property type="entry name" value="PROKAR_LIPOPROTEIN"/>
    <property type="match status" value="1"/>
</dbReference>
<dbReference type="Gene3D" id="1.25.40.10">
    <property type="entry name" value="Tetratricopeptide repeat domain"/>
    <property type="match status" value="1"/>
</dbReference>
<dbReference type="STRING" id="198616.SAMN05216193_12282"/>
<evidence type="ECO:0008006" key="3">
    <source>
        <dbReference type="Google" id="ProtNLM"/>
    </source>
</evidence>
<dbReference type="AlphaFoldDB" id="A0A1H0Q2X8"/>
<gene>
    <name evidence="1" type="ORF">SAMN05216193_12282</name>
</gene>
<dbReference type="InterPro" id="IPR011990">
    <property type="entry name" value="TPR-like_helical_dom_sf"/>
</dbReference>